<evidence type="ECO:0000313" key="2">
    <source>
        <dbReference type="EMBL" id="UQS86923.1"/>
    </source>
</evidence>
<gene>
    <name evidence="2" type="ORF">MOO44_01735</name>
</gene>
<evidence type="ECO:0000256" key="1">
    <source>
        <dbReference type="SAM" id="SignalP"/>
    </source>
</evidence>
<dbReference type="AlphaFoldDB" id="A0A976X5G4"/>
<keyword evidence="1" id="KW-0732">Signal</keyword>
<dbReference type="EMBL" id="CP093361">
    <property type="protein sequence ID" value="UQS86923.1"/>
    <property type="molecule type" value="Genomic_DNA"/>
</dbReference>
<protein>
    <submittedName>
        <fullName evidence="2">Uncharacterized protein</fullName>
    </submittedName>
</protein>
<organism evidence="2 3">
    <name type="scientific">Nicoliella spurrieriana</name>
    <dbReference type="NCBI Taxonomy" id="2925830"/>
    <lineage>
        <taxon>Bacteria</taxon>
        <taxon>Bacillati</taxon>
        <taxon>Bacillota</taxon>
        <taxon>Bacilli</taxon>
        <taxon>Lactobacillales</taxon>
        <taxon>Lactobacillaceae</taxon>
        <taxon>Nicoliella</taxon>
    </lineage>
</organism>
<dbReference type="RefSeq" id="WP_260116723.1">
    <property type="nucleotide sequence ID" value="NZ_CP093361.1"/>
</dbReference>
<dbReference type="KEGG" id="lbe:MOO44_01735"/>
<sequence>MKIKKFISILSVTALLSGATANVFTPNQSVNATTTKKSFNSQSSKNLNSIYNNFINAKYSKTVKLDKKSHMQLNHHHNKSYDNMNNWIVKNIIKANAKEKLNSAYVTNLKINGNKASYIVTFVLLGKNYSHEIEFAGKATLTSSKSNKNQKFEKISINKGVIKDTKVKEPLVGQK</sequence>
<keyword evidence="3" id="KW-1185">Reference proteome</keyword>
<evidence type="ECO:0000313" key="3">
    <source>
        <dbReference type="Proteomes" id="UP000831181"/>
    </source>
</evidence>
<feature type="signal peptide" evidence="1">
    <location>
        <begin position="1"/>
        <end position="21"/>
    </location>
</feature>
<feature type="chain" id="PRO_5039260097" evidence="1">
    <location>
        <begin position="22"/>
        <end position="175"/>
    </location>
</feature>
<dbReference type="Proteomes" id="UP000831181">
    <property type="component" value="Chromosome"/>
</dbReference>
<proteinExistence type="predicted"/>
<reference evidence="2" key="1">
    <citation type="journal article" date="2022" name="Int. J. Syst. Evol. Microbiol.">
        <title>Apilactobacillus apisilvae sp. nov., Nicolia spurrieriana gen. nov. sp. nov., Bombilactobacillus folatiphilus sp. nov. and Bombilactobacillus thymidiniphilus sp. nov., four new lactic acid bacterial isolates from stingless bees Tetragonula carbonaria and Austroplebeia australis.</title>
        <authorList>
            <person name="Oliphant S.A."/>
            <person name="Watson-Haigh N.S."/>
            <person name="Sumby K.M."/>
            <person name="Gardner J."/>
            <person name="Groom S."/>
            <person name="Jiranek V."/>
        </authorList>
    </citation>
    <scope>NUCLEOTIDE SEQUENCE</scope>
    <source>
        <strain evidence="2">SGEP1_A5</strain>
    </source>
</reference>
<name>A0A976X5G4_9LACO</name>
<accession>A0A976X5G4</accession>